<evidence type="ECO:0000313" key="2">
    <source>
        <dbReference type="Proteomes" id="UP000248806"/>
    </source>
</evidence>
<gene>
    <name evidence="1" type="ORF">EI42_03354</name>
</gene>
<reference evidence="1 2" key="1">
    <citation type="submission" date="2018-06" db="EMBL/GenBank/DDBJ databases">
        <title>Genomic Encyclopedia of Archaeal and Bacterial Type Strains, Phase II (KMG-II): from individual species to whole genera.</title>
        <authorList>
            <person name="Goeker M."/>
        </authorList>
    </citation>
    <scope>NUCLEOTIDE SEQUENCE [LARGE SCALE GENOMIC DNA]</scope>
    <source>
        <strain evidence="1 2">ATCC BAA-1881</strain>
    </source>
</reference>
<organism evidence="1 2">
    <name type="scientific">Thermosporothrix hazakensis</name>
    <dbReference type="NCBI Taxonomy" id="644383"/>
    <lineage>
        <taxon>Bacteria</taxon>
        <taxon>Bacillati</taxon>
        <taxon>Chloroflexota</taxon>
        <taxon>Ktedonobacteria</taxon>
        <taxon>Ktedonobacterales</taxon>
        <taxon>Thermosporotrichaceae</taxon>
        <taxon>Thermosporothrix</taxon>
    </lineage>
</organism>
<protein>
    <submittedName>
        <fullName evidence="1">Peptidase U32-like protein</fullName>
    </submittedName>
</protein>
<sequence>MQVAQSLLKELGLPAGDLYEHPTSSLTFPDGAQYRVEIPSVEGPAAFRAVLEAAHEYGITIHRISQGSGIMLLSDAEIREMVELGAEHGIEVCLFVGPRAPWEGNAQALTPDGKHFGWRHMGMDQLVYALNDIERATSLGLRSVLVADEGLLWLVKEARARGYLPENLVVKASALLGAANPLGIKLLADQGLNTVNVASDISLAKLAALRQVVSIPIDLYIESPDGLGGFTRYHELNEIIRVAAPIYLKFGLRNAPSIYPSGVHLEHVVLQSARERVRRASLGLARIDASYRTSELGAPGLGVPVR</sequence>
<dbReference type="RefSeq" id="WP_111323723.1">
    <property type="nucleotide sequence ID" value="NZ_BIFX01000003.1"/>
</dbReference>
<dbReference type="Proteomes" id="UP000248806">
    <property type="component" value="Unassembled WGS sequence"/>
</dbReference>
<proteinExistence type="predicted"/>
<dbReference type="OrthoDB" id="244056at2"/>
<evidence type="ECO:0000313" key="1">
    <source>
        <dbReference type="EMBL" id="PZW27976.1"/>
    </source>
</evidence>
<name>A0A326U8M3_THEHA</name>
<dbReference type="AlphaFoldDB" id="A0A326U8M3"/>
<dbReference type="EMBL" id="QKUF01000011">
    <property type="protein sequence ID" value="PZW27976.1"/>
    <property type="molecule type" value="Genomic_DNA"/>
</dbReference>
<keyword evidence="2" id="KW-1185">Reference proteome</keyword>
<accession>A0A326U8M3</accession>
<comment type="caution">
    <text evidence="1">The sequence shown here is derived from an EMBL/GenBank/DDBJ whole genome shotgun (WGS) entry which is preliminary data.</text>
</comment>